<reference evidence="2 3" key="1">
    <citation type="journal article" date="2022" name="Nat. Plants">
        <title>Genomes of leafy and leafless Platanthera orchids illuminate the evolution of mycoheterotrophy.</title>
        <authorList>
            <person name="Li M.H."/>
            <person name="Liu K.W."/>
            <person name="Li Z."/>
            <person name="Lu H.C."/>
            <person name="Ye Q.L."/>
            <person name="Zhang D."/>
            <person name="Wang J.Y."/>
            <person name="Li Y.F."/>
            <person name="Zhong Z.M."/>
            <person name="Liu X."/>
            <person name="Yu X."/>
            <person name="Liu D.K."/>
            <person name="Tu X.D."/>
            <person name="Liu B."/>
            <person name="Hao Y."/>
            <person name="Liao X.Y."/>
            <person name="Jiang Y.T."/>
            <person name="Sun W.H."/>
            <person name="Chen J."/>
            <person name="Chen Y.Q."/>
            <person name="Ai Y."/>
            <person name="Zhai J.W."/>
            <person name="Wu S.S."/>
            <person name="Zhou Z."/>
            <person name="Hsiao Y.Y."/>
            <person name="Wu W.L."/>
            <person name="Chen Y.Y."/>
            <person name="Lin Y.F."/>
            <person name="Hsu J.L."/>
            <person name="Li C.Y."/>
            <person name="Wang Z.W."/>
            <person name="Zhao X."/>
            <person name="Zhong W.Y."/>
            <person name="Ma X.K."/>
            <person name="Ma L."/>
            <person name="Huang J."/>
            <person name="Chen G.Z."/>
            <person name="Huang M.Z."/>
            <person name="Huang L."/>
            <person name="Peng D.H."/>
            <person name="Luo Y.B."/>
            <person name="Zou S.Q."/>
            <person name="Chen S.P."/>
            <person name="Lan S."/>
            <person name="Tsai W.C."/>
            <person name="Van de Peer Y."/>
            <person name="Liu Z.J."/>
        </authorList>
    </citation>
    <scope>NUCLEOTIDE SEQUENCE [LARGE SCALE GENOMIC DNA]</scope>
    <source>
        <strain evidence="2">Lor288</strain>
    </source>
</reference>
<comment type="caution">
    <text evidence="2">The sequence shown here is derived from an EMBL/GenBank/DDBJ whole genome shotgun (WGS) entry which is preliminary data.</text>
</comment>
<accession>A0ABR2LWF1</accession>
<protein>
    <submittedName>
        <fullName evidence="2">Uncharacterized protein</fullName>
    </submittedName>
</protein>
<sequence>MAGGGLDVRHEPYASPSLGDLEAASAGGLKKWWWKAEVVRKRAPNIREVAPREEAGRGIWPQFMDNKEGWRRGV</sequence>
<evidence type="ECO:0000313" key="2">
    <source>
        <dbReference type="EMBL" id="KAK8953187.1"/>
    </source>
</evidence>
<dbReference type="Proteomes" id="UP001412067">
    <property type="component" value="Unassembled WGS sequence"/>
</dbReference>
<feature type="region of interest" description="Disordered" evidence="1">
    <location>
        <begin position="1"/>
        <end position="20"/>
    </location>
</feature>
<gene>
    <name evidence="2" type="ORF">KSP40_PGU010266</name>
</gene>
<proteinExistence type="predicted"/>
<organism evidence="2 3">
    <name type="scientific">Platanthera guangdongensis</name>
    <dbReference type="NCBI Taxonomy" id="2320717"/>
    <lineage>
        <taxon>Eukaryota</taxon>
        <taxon>Viridiplantae</taxon>
        <taxon>Streptophyta</taxon>
        <taxon>Embryophyta</taxon>
        <taxon>Tracheophyta</taxon>
        <taxon>Spermatophyta</taxon>
        <taxon>Magnoliopsida</taxon>
        <taxon>Liliopsida</taxon>
        <taxon>Asparagales</taxon>
        <taxon>Orchidaceae</taxon>
        <taxon>Orchidoideae</taxon>
        <taxon>Orchideae</taxon>
        <taxon>Orchidinae</taxon>
        <taxon>Platanthera</taxon>
    </lineage>
</organism>
<dbReference type="EMBL" id="JBBWWR010000014">
    <property type="protein sequence ID" value="KAK8953187.1"/>
    <property type="molecule type" value="Genomic_DNA"/>
</dbReference>
<evidence type="ECO:0000256" key="1">
    <source>
        <dbReference type="SAM" id="MobiDB-lite"/>
    </source>
</evidence>
<evidence type="ECO:0000313" key="3">
    <source>
        <dbReference type="Proteomes" id="UP001412067"/>
    </source>
</evidence>
<name>A0ABR2LWF1_9ASPA</name>
<keyword evidence="3" id="KW-1185">Reference proteome</keyword>